<dbReference type="Proteomes" id="UP000244193">
    <property type="component" value="Chromosome"/>
</dbReference>
<keyword evidence="3" id="KW-0808">Transferase</keyword>
<dbReference type="GO" id="GO:0016757">
    <property type="term" value="F:glycosyltransferase activity"/>
    <property type="evidence" value="ECO:0007669"/>
    <property type="project" value="UniProtKB-KW"/>
</dbReference>
<dbReference type="SUPFAM" id="SSF53756">
    <property type="entry name" value="UDP-Glycosyltransferase/glycogen phosphorylase"/>
    <property type="match status" value="1"/>
</dbReference>
<dbReference type="Pfam" id="PF00534">
    <property type="entry name" value="Glycos_transf_1"/>
    <property type="match status" value="1"/>
</dbReference>
<dbReference type="GO" id="GO:0005975">
    <property type="term" value="P:carbohydrate metabolic process"/>
    <property type="evidence" value="ECO:0007669"/>
    <property type="project" value="InterPro"/>
</dbReference>
<accession>A0A2S0RIL4</accession>
<name>A0A2S0RIL4_9FLAO</name>
<keyword evidence="4" id="KW-1185">Reference proteome</keyword>
<feature type="domain" description="Glycosyltransferase subfamily 4-like N-terminal" evidence="2">
    <location>
        <begin position="33"/>
        <end position="186"/>
    </location>
</feature>
<dbReference type="KEGG" id="fmg:HYN48_12605"/>
<dbReference type="SUPFAM" id="SSF48208">
    <property type="entry name" value="Six-hairpin glycosidases"/>
    <property type="match status" value="1"/>
</dbReference>
<proteinExistence type="predicted"/>
<dbReference type="InterPro" id="IPR001296">
    <property type="entry name" value="Glyco_trans_1"/>
</dbReference>
<dbReference type="Gene3D" id="3.40.50.2000">
    <property type="entry name" value="Glycogen Phosphorylase B"/>
    <property type="match status" value="2"/>
</dbReference>
<evidence type="ECO:0000259" key="1">
    <source>
        <dbReference type="Pfam" id="PF00534"/>
    </source>
</evidence>
<dbReference type="Gene3D" id="1.50.10.20">
    <property type="match status" value="1"/>
</dbReference>
<dbReference type="InterPro" id="IPR008928">
    <property type="entry name" value="6-hairpin_glycosidase_sf"/>
</dbReference>
<dbReference type="Pfam" id="PF13439">
    <property type="entry name" value="Glyco_transf_4"/>
    <property type="match status" value="1"/>
</dbReference>
<keyword evidence="3" id="KW-0328">Glycosyltransferase</keyword>
<gene>
    <name evidence="3" type="ORF">HYN48_12605</name>
</gene>
<dbReference type="PANTHER" id="PTHR12526">
    <property type="entry name" value="GLYCOSYLTRANSFERASE"/>
    <property type="match status" value="1"/>
</dbReference>
<evidence type="ECO:0000313" key="4">
    <source>
        <dbReference type="Proteomes" id="UP000244193"/>
    </source>
</evidence>
<reference evidence="3 4" key="1">
    <citation type="submission" date="2018-04" db="EMBL/GenBank/DDBJ databases">
        <title>Genome sequencing of Flavobacterium sp. HYN0048.</title>
        <authorList>
            <person name="Yi H."/>
            <person name="Baek C."/>
        </authorList>
    </citation>
    <scope>NUCLEOTIDE SEQUENCE [LARGE SCALE GENOMIC DNA]</scope>
    <source>
        <strain evidence="3 4">HYN0048</strain>
    </source>
</reference>
<organism evidence="3 4">
    <name type="scientific">Flavobacterium magnum</name>
    <dbReference type="NCBI Taxonomy" id="2162713"/>
    <lineage>
        <taxon>Bacteria</taxon>
        <taxon>Pseudomonadati</taxon>
        <taxon>Bacteroidota</taxon>
        <taxon>Flavobacteriia</taxon>
        <taxon>Flavobacteriales</taxon>
        <taxon>Flavobacteriaceae</taxon>
        <taxon>Flavobacterium</taxon>
    </lineage>
</organism>
<dbReference type="OrthoDB" id="9765330at2"/>
<protein>
    <submittedName>
        <fullName evidence="3">Mannosyltransferase</fullName>
    </submittedName>
</protein>
<dbReference type="AlphaFoldDB" id="A0A2S0RIL4"/>
<evidence type="ECO:0000259" key="2">
    <source>
        <dbReference type="Pfam" id="PF13439"/>
    </source>
</evidence>
<dbReference type="InterPro" id="IPR028098">
    <property type="entry name" value="Glyco_trans_4-like_N"/>
</dbReference>
<dbReference type="EMBL" id="CP028811">
    <property type="protein sequence ID" value="AWA31516.1"/>
    <property type="molecule type" value="Genomic_DNA"/>
</dbReference>
<feature type="domain" description="Glycosyl transferase family 1" evidence="1">
    <location>
        <begin position="197"/>
        <end position="371"/>
    </location>
</feature>
<dbReference type="PANTHER" id="PTHR12526:SF572">
    <property type="entry name" value="BLL5144 PROTEIN"/>
    <property type="match status" value="1"/>
</dbReference>
<sequence length="767" mass="88122">MPKDFLFENNNTTEPGKVPEVLFITSFPPRQCGIATYSYDLIKALKKQFVYSFNIQVCALETNEEQHSYEEDVKYILNTSEARSYEDLAEKINADDNIKIVLLQHEFGFFAHSIKEFNAFISRLNKPLVTVFHTVLPRPDEVFKQNVQHILDTVDGIIVMTNGASEILCRDYAVDESKISIIPHGTHLVPHLDKKMLKEKYGLQGRKILSTFGLLSSGKNIETTLEALPNIVKTSPEVLFLIIGKTHPTVALREGEQYREMLQQKITDLNLHKHVKFINKYLPLEELLDYLQLTDIYVFTSNDPNQAVSGTFSYALSCGCPVISTPIPHAKEVLAEGSGILFDFGNSEQLAEAVNRLLFDVKLRKEIILNGLHQITGTAWENSAVAHAKFLQKISNNQLELHYRNPDFNLDHIKKMTTDFGILQFSKINTPDINSGYTIDDNARAMIALCQHYKMTHDEADLKYIRIYLDFIAYCERSDEMFMNYVDYNHNFTSQNNEVNLEDSTGRAIWGLGYVVSLANVLPDDIVQKAEDIMERTFRHVQHIHSPRAMAFIIKGLYYYNRSIDSAQAIDLATLFADRLVQMYRHESSADWKWYESYLTYANSVLPEALLCAYTLTGNREYRDVAKETMDFLLSKTFTDSAIKVICNKTWQQKGSDNDAFGEQPIDVAYTIITLRKFHDIFKDPEYLRKMEMAFNWFLGNNHLEQIIYNPCTGGCFDGLEEKNVNLNQGSESTVSYLMARLMSYKYFGNEDNVYSRKKNKTYKLVN</sequence>
<evidence type="ECO:0000313" key="3">
    <source>
        <dbReference type="EMBL" id="AWA31516.1"/>
    </source>
</evidence>